<sequence>MKKLAVVKLPISGPKVTELKHAVNSKKYVRGDLVKIEKLYTKYFSKSIIDTIVIIANILNIISISKKHYKAQMDESFKKKSEAEKLKVRYDANRLHGRHKKILETKLKNNFIDVVSSFEMSEFDSAFQMFFLTILTVLRVLDQPKFKKGGIFKYVVLLLWNSLKNSDYNHPDIFSMLRSKTFQADCIDLISVIEEGQDIDSGVTNRMPLFFVSTVKSREYFRAVIDVVTGDSNEDLGLLIDNATFKYSINSKFKDTVDSPTAQYSNDKIQATKTIPGTINSDEIIPRWFLSKNPDGTYQQKPMINGEKTQTIGNTAANPSILTSQPSNNLYQSFSSSLQNKTSETSTSKVIPTNNKCFVLPPTISHSPLVEATASMSKSTTTTKYLTFKSAVPNNISMPNSSLCSADGRTIVVGNKQYQLVKEPTGQMRAVINKTKIFFKPPPTVKCRVRNCTKSATIMCSRCTSVKYCSHDCQGLDWYRSHMNDCEQLRKKK</sequence>
<accession>A0A8R2JW25</accession>
<evidence type="ECO:0000256" key="4">
    <source>
        <dbReference type="PROSITE-ProRule" id="PRU00134"/>
    </source>
</evidence>
<reference evidence="7" key="1">
    <citation type="submission" date="2010-06" db="EMBL/GenBank/DDBJ databases">
        <authorList>
            <person name="Jiang H."/>
            <person name="Abraham K."/>
            <person name="Ali S."/>
            <person name="Alsbrooks S.L."/>
            <person name="Anim B.N."/>
            <person name="Anosike U.S."/>
            <person name="Attaway T."/>
            <person name="Bandaranaike D.P."/>
            <person name="Battles P.K."/>
            <person name="Bell S.N."/>
            <person name="Bell A.V."/>
            <person name="Beltran B."/>
            <person name="Bickham C."/>
            <person name="Bustamante Y."/>
            <person name="Caleb T."/>
            <person name="Canada A."/>
            <person name="Cardenas V."/>
            <person name="Carter K."/>
            <person name="Chacko J."/>
            <person name="Chandrabose M.N."/>
            <person name="Chavez D."/>
            <person name="Chavez A."/>
            <person name="Chen L."/>
            <person name="Chu H.-S."/>
            <person name="Claassen K.J."/>
            <person name="Cockrell R."/>
            <person name="Collins M."/>
            <person name="Cooper J.A."/>
            <person name="Cree A."/>
            <person name="Curry S.M."/>
            <person name="Da Y."/>
            <person name="Dao M.D."/>
            <person name="Das B."/>
            <person name="Davila M.-L."/>
            <person name="Davy-Carroll L."/>
            <person name="Denson S."/>
            <person name="Dinh H."/>
            <person name="Ebong V.E."/>
            <person name="Edwards J.R."/>
            <person name="Egan A."/>
            <person name="El-Daye J."/>
            <person name="Escobedo L."/>
            <person name="Fernandez S."/>
            <person name="Fernando P.R."/>
            <person name="Flagg N."/>
            <person name="Forbes L.D."/>
            <person name="Fowler R.G."/>
            <person name="Fu Q."/>
            <person name="Gabisi R.A."/>
            <person name="Ganer J."/>
            <person name="Garbino Pronczuk A."/>
            <person name="Garcia R.M."/>
            <person name="Garner T."/>
            <person name="Garrett T.E."/>
            <person name="Gonzalez D.A."/>
            <person name="Hamid H."/>
            <person name="Hawkins E.S."/>
            <person name="Hirani K."/>
            <person name="Hogues M.E."/>
            <person name="Hollins B."/>
            <person name="Hsiao C.-H."/>
            <person name="Jabil R."/>
            <person name="James M.L."/>
            <person name="Jhangiani S.N."/>
            <person name="Johnson B."/>
            <person name="Johnson Q."/>
            <person name="Joshi V."/>
            <person name="Kalu J.B."/>
            <person name="Kam C."/>
            <person name="Kashfia A."/>
            <person name="Keebler J."/>
            <person name="Kisamo H."/>
            <person name="Kovar C.L."/>
            <person name="Lago L.A."/>
            <person name="Lai C.-Y."/>
            <person name="Laidlaw J."/>
            <person name="Lara F."/>
            <person name="Le T.-K."/>
            <person name="Lee S.L."/>
            <person name="Legall F.H."/>
            <person name="Lemon S.J."/>
            <person name="Lewis L.R."/>
            <person name="Li B."/>
            <person name="Liu Y."/>
            <person name="Liu Y.-S."/>
            <person name="Lopez J."/>
            <person name="Lozado R.J."/>
            <person name="Lu J."/>
            <person name="Madu R.C."/>
            <person name="Maheshwari M."/>
            <person name="Maheshwari R."/>
            <person name="Malloy K."/>
            <person name="Martinez E."/>
            <person name="Mathew T."/>
            <person name="Mercado I.C."/>
            <person name="Mercado C."/>
            <person name="Meyer B."/>
            <person name="Montgomery K."/>
            <person name="Morgan M.B."/>
            <person name="Munidasa M."/>
            <person name="Nazareth L.V."/>
            <person name="Nelson J."/>
            <person name="Ng B.M."/>
            <person name="Nguyen N.B."/>
            <person name="Nguyen P.Q."/>
            <person name="Nguyen T."/>
            <person name="Obregon M."/>
            <person name="Okwuonu G.O."/>
            <person name="Onwere C.G."/>
            <person name="Orozco G."/>
            <person name="Parra A."/>
            <person name="Patel S."/>
            <person name="Patil S."/>
            <person name="Perez A."/>
            <person name="Perez Y."/>
            <person name="Pham C."/>
            <person name="Primus E.L."/>
            <person name="Pu L.-L."/>
            <person name="Puazo M."/>
            <person name="Qin X."/>
            <person name="Quiroz J.B."/>
            <person name="Reese J."/>
            <person name="Richards S."/>
            <person name="Rives C.M."/>
            <person name="Robberts R."/>
            <person name="Ruiz S.J."/>
            <person name="Ruiz M.J."/>
            <person name="Santibanez J."/>
            <person name="Schneider B.W."/>
            <person name="Sisson I."/>
            <person name="Smith M."/>
            <person name="Sodergren E."/>
            <person name="Song X.-Z."/>
            <person name="Song B.B."/>
            <person name="Summersgill H."/>
            <person name="Thelus R."/>
            <person name="Thornton R.D."/>
            <person name="Trejos Z.Y."/>
            <person name="Usmani K."/>
            <person name="Vattathil S."/>
            <person name="Villasana D."/>
            <person name="Walker D.L."/>
            <person name="Wang S."/>
            <person name="Wang K."/>
            <person name="White C.S."/>
            <person name="Williams A.C."/>
            <person name="Williamson J."/>
            <person name="Wilson K."/>
            <person name="Woghiren I.O."/>
            <person name="Woodworth J.R."/>
            <person name="Worley K.C."/>
            <person name="Wright R.A."/>
            <person name="Wu W."/>
            <person name="Young L."/>
            <person name="Zhang L."/>
            <person name="Zhang J."/>
            <person name="Zhu Y."/>
            <person name="Muzny D.M."/>
            <person name="Weinstock G."/>
            <person name="Gibbs R.A."/>
        </authorList>
    </citation>
    <scope>NUCLEOTIDE SEQUENCE [LARGE SCALE GENOMIC DNA]</scope>
    <source>
        <strain evidence="7">LSR1</strain>
    </source>
</reference>
<keyword evidence="2 4" id="KW-0863">Zinc-finger</keyword>
<dbReference type="AlphaFoldDB" id="A0A8R2JW25"/>
<dbReference type="KEGG" id="api:100569364"/>
<evidence type="ECO:0000256" key="2">
    <source>
        <dbReference type="ARBA" id="ARBA00022771"/>
    </source>
</evidence>
<evidence type="ECO:0000256" key="1">
    <source>
        <dbReference type="ARBA" id="ARBA00022723"/>
    </source>
</evidence>
<organism evidence="6 7">
    <name type="scientific">Acyrthosiphon pisum</name>
    <name type="common">Pea aphid</name>
    <dbReference type="NCBI Taxonomy" id="7029"/>
    <lineage>
        <taxon>Eukaryota</taxon>
        <taxon>Metazoa</taxon>
        <taxon>Ecdysozoa</taxon>
        <taxon>Arthropoda</taxon>
        <taxon>Hexapoda</taxon>
        <taxon>Insecta</taxon>
        <taxon>Pterygota</taxon>
        <taxon>Neoptera</taxon>
        <taxon>Paraneoptera</taxon>
        <taxon>Hemiptera</taxon>
        <taxon>Sternorrhyncha</taxon>
        <taxon>Aphidomorpha</taxon>
        <taxon>Aphidoidea</taxon>
        <taxon>Aphididae</taxon>
        <taxon>Macrosiphini</taxon>
        <taxon>Acyrthosiphon</taxon>
    </lineage>
</organism>
<evidence type="ECO:0000256" key="3">
    <source>
        <dbReference type="ARBA" id="ARBA00022833"/>
    </source>
</evidence>
<evidence type="ECO:0000313" key="7">
    <source>
        <dbReference type="Proteomes" id="UP000007819"/>
    </source>
</evidence>
<dbReference type="InterPro" id="IPR002893">
    <property type="entry name" value="Znf_MYND"/>
</dbReference>
<reference evidence="6" key="2">
    <citation type="submission" date="2022-06" db="UniProtKB">
        <authorList>
            <consortium name="EnsemblMetazoa"/>
        </authorList>
    </citation>
    <scope>IDENTIFICATION</scope>
</reference>
<proteinExistence type="predicted"/>
<dbReference type="Pfam" id="PF01753">
    <property type="entry name" value="zf-MYND"/>
    <property type="match status" value="1"/>
</dbReference>
<evidence type="ECO:0000313" key="6">
    <source>
        <dbReference type="EnsemblMetazoa" id="XP_029347894.1"/>
    </source>
</evidence>
<evidence type="ECO:0000259" key="5">
    <source>
        <dbReference type="PROSITE" id="PS50865"/>
    </source>
</evidence>
<dbReference type="PROSITE" id="PS50865">
    <property type="entry name" value="ZF_MYND_2"/>
    <property type="match status" value="1"/>
</dbReference>
<feature type="domain" description="MYND-type" evidence="5">
    <location>
        <begin position="449"/>
        <end position="486"/>
    </location>
</feature>
<dbReference type="RefSeq" id="XP_029347894.1">
    <property type="nucleotide sequence ID" value="XM_029492034.1"/>
</dbReference>
<name>A0A8R2JW25_ACYPI</name>
<keyword evidence="1" id="KW-0479">Metal-binding</keyword>
<keyword evidence="7" id="KW-1185">Reference proteome</keyword>
<dbReference type="OrthoDB" id="57654at2759"/>
<dbReference type="EnsemblMetazoa" id="XM_029492034.1">
    <property type="protein sequence ID" value="XP_029347894.1"/>
    <property type="gene ID" value="LOC100569364"/>
</dbReference>
<dbReference type="Gene3D" id="6.10.140.2220">
    <property type="match status" value="1"/>
</dbReference>
<keyword evidence="3" id="KW-0862">Zinc</keyword>
<protein>
    <recommendedName>
        <fullName evidence="5">MYND-type domain-containing protein</fullName>
    </recommendedName>
</protein>
<dbReference type="GeneID" id="100569364"/>
<dbReference type="SUPFAM" id="SSF144232">
    <property type="entry name" value="HIT/MYND zinc finger-like"/>
    <property type="match status" value="1"/>
</dbReference>
<dbReference type="GO" id="GO:0008270">
    <property type="term" value="F:zinc ion binding"/>
    <property type="evidence" value="ECO:0007669"/>
    <property type="project" value="UniProtKB-KW"/>
</dbReference>
<dbReference type="Proteomes" id="UP000007819">
    <property type="component" value="Chromosome X"/>
</dbReference>